<evidence type="ECO:0000313" key="10">
    <source>
        <dbReference type="EMBL" id="EJW84855.1"/>
    </source>
</evidence>
<dbReference type="EMBL" id="ADBV01001427">
    <property type="protein sequence ID" value="EJW84855.1"/>
    <property type="molecule type" value="Genomic_DNA"/>
</dbReference>
<evidence type="ECO:0000259" key="9">
    <source>
        <dbReference type="PROSITE" id="PS51034"/>
    </source>
</evidence>
<dbReference type="InterPro" id="IPR056953">
    <property type="entry name" value="CUT_N"/>
</dbReference>
<protein>
    <recommendedName>
        <fullName evidence="9">ZP domain-containing protein</fullName>
    </recommendedName>
</protein>
<sequence>MVSLTFRTRKPFTGRVYVRGLADDDRCSRNFASNVDQSKFSMMIQNGDCTMQRQRVTGSLEGIMFSLTIVVSFHGTFVTRADRAYRCMCFFRNIKRLTSGVDMSSIGTTELMDAVQMPTCTYSIHAGSADGPPAVYGQVGEKIYHVWECDDDTQGFLVHSCFVNDGRGTRYDLLDLDGCAIDPIIQPDVQYDEDLKRAVVETWGYKFSDTSVLNYQCVVELCKKSAGECEGLTPPTCTSNNRIRRSVADNNSSIILEKGAHDIADLHNSRQIDLVATVSMLDNIEENGASDPRSRYLVQEVSQSNYGSKIGMAVALVASQRVCLTYPIFGTLLTATSLLLTTLLTAVVFLYRRNRKTLKE</sequence>
<reference evidence="10" key="2">
    <citation type="submission" date="2012-08" db="EMBL/GenBank/DDBJ databases">
        <title>The Genome Sequence of Wuchereria bancrofti.</title>
        <authorList>
            <consortium name="The Broad Institute Genome Sequencing Platform"/>
            <consortium name="Broad Institute Genome Sequencing Center for Infectious Disease"/>
            <person name="Nutman T.B."/>
            <person name="Fink D.L."/>
            <person name="Russ C."/>
            <person name="Young S."/>
            <person name="Zeng Q."/>
            <person name="Koehrsen M."/>
            <person name="Alvarado L."/>
            <person name="Berlin A."/>
            <person name="Borenstein D."/>
            <person name="Chapman S.B."/>
            <person name="Chen Z."/>
            <person name="Engels R."/>
            <person name="Freedman E."/>
            <person name="Gellesch M."/>
            <person name="Goldberg J."/>
            <person name="Griggs A."/>
            <person name="Gujja S."/>
            <person name="Heilman E.R."/>
            <person name="Heiman D."/>
            <person name="Hepburn T."/>
            <person name="Howarth C."/>
            <person name="Jen D."/>
            <person name="Larson L."/>
            <person name="Lewis B."/>
            <person name="Mehta T."/>
            <person name="Park D."/>
            <person name="Pearson M."/>
            <person name="Richards J."/>
            <person name="Roberts A."/>
            <person name="Saif S."/>
            <person name="Shea T."/>
            <person name="Shenoy N."/>
            <person name="Sisk P."/>
            <person name="Stolte C."/>
            <person name="Sykes S."/>
            <person name="Walk T."/>
            <person name="White J."/>
            <person name="Yandava C."/>
            <person name="Haas B."/>
            <person name="Henn M.R."/>
            <person name="Nusbaum C."/>
            <person name="Birren B."/>
        </authorList>
    </citation>
    <scope>NUCLEOTIDE SEQUENCE</scope>
</reference>
<reference evidence="12" key="1">
    <citation type="submission" date="2012-08" db="EMBL/GenBank/DDBJ databases">
        <title>The Genome Sequence of Wuchereria bancrofti.</title>
        <authorList>
            <person name="Nutman T.B."/>
            <person name="Fink D.L."/>
            <person name="Russ C."/>
            <person name="Young S."/>
            <person name="Zeng Q."/>
            <person name="Koehrsen M."/>
            <person name="Alvarado L."/>
            <person name="Berlin A."/>
            <person name="Chapman S.B."/>
            <person name="Chen Z."/>
            <person name="Freedman E."/>
            <person name="Gellesch M."/>
            <person name="Goldberg J."/>
            <person name="Griggs A."/>
            <person name="Gujja S."/>
            <person name="Heilman E.R."/>
            <person name="Heiman D."/>
            <person name="Hepburn T."/>
            <person name="Howarth C."/>
            <person name="Jen D."/>
            <person name="Larson L."/>
            <person name="Lewis B."/>
            <person name="Mehta T."/>
            <person name="Park D."/>
            <person name="Pearson M."/>
            <person name="Roberts A."/>
            <person name="Saif S."/>
            <person name="Shea T."/>
            <person name="Shenoy N."/>
            <person name="Sisk P."/>
            <person name="Stolte C."/>
            <person name="Sykes S."/>
            <person name="Walk T."/>
            <person name="White J."/>
            <person name="Yandava C."/>
            <person name="Haas B."/>
            <person name="Henn M.R."/>
            <person name="Nusbaum C."/>
            <person name="Birren B."/>
        </authorList>
    </citation>
    <scope>NUCLEOTIDE SEQUENCE [LARGE SCALE GENOMIC DNA]</scope>
    <source>
        <strain evidence="12">NA</strain>
    </source>
</reference>
<evidence type="ECO:0000256" key="6">
    <source>
        <dbReference type="ARBA" id="ARBA00022989"/>
    </source>
</evidence>
<dbReference type="GO" id="GO:0005886">
    <property type="term" value="C:plasma membrane"/>
    <property type="evidence" value="ECO:0007669"/>
    <property type="project" value="UniProtKB-SubCell"/>
</dbReference>
<keyword evidence="4 8" id="KW-0812">Transmembrane</keyword>
<keyword evidence="7 8" id="KW-0472">Membrane</keyword>
<evidence type="ECO:0000313" key="12">
    <source>
        <dbReference type="Proteomes" id="UP000004810"/>
    </source>
</evidence>
<keyword evidence="2" id="KW-0193">Cuticle</keyword>
<dbReference type="OMA" id="KIYHVWE"/>
<evidence type="ECO:0000256" key="1">
    <source>
        <dbReference type="ARBA" id="ARBA00004251"/>
    </source>
</evidence>
<feature type="domain" description="ZP" evidence="9">
    <location>
        <begin position="1"/>
        <end position="236"/>
    </location>
</feature>
<name>J9BCD6_WUCBA</name>
<proteinExistence type="predicted"/>
<dbReference type="InterPro" id="IPR051962">
    <property type="entry name" value="Cuticlin"/>
</dbReference>
<accession>J9BCD6</accession>
<organism evidence="10 12">
    <name type="scientific">Wuchereria bancrofti</name>
    <dbReference type="NCBI Taxonomy" id="6293"/>
    <lineage>
        <taxon>Eukaryota</taxon>
        <taxon>Metazoa</taxon>
        <taxon>Ecdysozoa</taxon>
        <taxon>Nematoda</taxon>
        <taxon>Chromadorea</taxon>
        <taxon>Rhabditida</taxon>
        <taxon>Spirurina</taxon>
        <taxon>Spiruromorpha</taxon>
        <taxon>Filarioidea</taxon>
        <taxon>Onchocercidae</taxon>
        <taxon>Wuchereria</taxon>
    </lineage>
</organism>
<gene>
    <name evidence="11" type="ORF">WBA_LOCUS12898</name>
    <name evidence="10" type="ORF">WUBG_04233</name>
</gene>
<keyword evidence="13" id="KW-1185">Reference proteome</keyword>
<dbReference type="PROSITE" id="PS51034">
    <property type="entry name" value="ZP_2"/>
    <property type="match status" value="1"/>
</dbReference>
<dbReference type="AlphaFoldDB" id="J9BCD6"/>
<dbReference type="OrthoDB" id="6139674at2759"/>
<dbReference type="Proteomes" id="UP000004810">
    <property type="component" value="Unassembled WGS sequence"/>
</dbReference>
<evidence type="ECO:0000256" key="4">
    <source>
        <dbReference type="ARBA" id="ARBA00022692"/>
    </source>
</evidence>
<feature type="transmembrane region" description="Helical" evidence="8">
    <location>
        <begin position="328"/>
        <end position="351"/>
    </location>
</feature>
<dbReference type="GO" id="GO:0042302">
    <property type="term" value="F:structural constituent of cuticle"/>
    <property type="evidence" value="ECO:0007669"/>
    <property type="project" value="UniProtKB-KW"/>
</dbReference>
<keyword evidence="5" id="KW-0732">Signal</keyword>
<evidence type="ECO:0000256" key="7">
    <source>
        <dbReference type="ARBA" id="ARBA00023136"/>
    </source>
</evidence>
<keyword evidence="6 8" id="KW-1133">Transmembrane helix</keyword>
<comment type="subcellular location">
    <subcellularLocation>
        <location evidence="1">Cell membrane</location>
        <topology evidence="1">Single-pass type I membrane protein</topology>
    </subcellularLocation>
</comment>
<evidence type="ECO:0000256" key="2">
    <source>
        <dbReference type="ARBA" id="ARBA00022460"/>
    </source>
</evidence>
<evidence type="ECO:0000256" key="5">
    <source>
        <dbReference type="ARBA" id="ARBA00022729"/>
    </source>
</evidence>
<dbReference type="Pfam" id="PF25057">
    <property type="entry name" value="CUT_N"/>
    <property type="match status" value="1"/>
</dbReference>
<dbReference type="Proteomes" id="UP000270924">
    <property type="component" value="Unassembled WGS sequence"/>
</dbReference>
<dbReference type="Pfam" id="PF25301">
    <property type="entry name" value="CUT_C"/>
    <property type="match status" value="1"/>
</dbReference>
<dbReference type="PANTHER" id="PTHR22907:SF54">
    <property type="entry name" value="GH04558P"/>
    <property type="match status" value="1"/>
</dbReference>
<dbReference type="InterPro" id="IPR001507">
    <property type="entry name" value="ZP_dom"/>
</dbReference>
<evidence type="ECO:0000313" key="11">
    <source>
        <dbReference type="EMBL" id="VDM23244.1"/>
    </source>
</evidence>
<dbReference type="SMART" id="SM00241">
    <property type="entry name" value="ZP"/>
    <property type="match status" value="1"/>
</dbReference>
<evidence type="ECO:0000256" key="8">
    <source>
        <dbReference type="SAM" id="Phobius"/>
    </source>
</evidence>
<reference evidence="11 13" key="3">
    <citation type="submission" date="2018-11" db="EMBL/GenBank/DDBJ databases">
        <authorList>
            <consortium name="Pathogen Informatics"/>
        </authorList>
    </citation>
    <scope>NUCLEOTIDE SEQUENCE [LARGE SCALE GENOMIC DNA]</scope>
</reference>
<evidence type="ECO:0000313" key="13">
    <source>
        <dbReference type="Proteomes" id="UP000270924"/>
    </source>
</evidence>
<dbReference type="InterPro" id="IPR057475">
    <property type="entry name" value="CUT_C"/>
</dbReference>
<evidence type="ECO:0000256" key="3">
    <source>
        <dbReference type="ARBA" id="ARBA00022475"/>
    </source>
</evidence>
<dbReference type="PANTHER" id="PTHR22907">
    <property type="entry name" value="GH04558P"/>
    <property type="match status" value="1"/>
</dbReference>
<dbReference type="EMBL" id="UYWW01013264">
    <property type="protein sequence ID" value="VDM23244.1"/>
    <property type="molecule type" value="Genomic_DNA"/>
</dbReference>
<keyword evidence="3" id="KW-1003">Cell membrane</keyword>
<dbReference type="InParanoid" id="J9BCD6"/>